<keyword evidence="3" id="KW-1185">Reference proteome</keyword>
<feature type="compositionally biased region" description="Low complexity" evidence="1">
    <location>
        <begin position="157"/>
        <end position="167"/>
    </location>
</feature>
<proteinExistence type="predicted"/>
<protein>
    <submittedName>
        <fullName evidence="2">Uncharacterized protein</fullName>
    </submittedName>
</protein>
<reference evidence="2" key="1">
    <citation type="submission" date="2023-10" db="EMBL/GenBank/DDBJ databases">
        <title>Genome assembly of Pristionchus species.</title>
        <authorList>
            <person name="Yoshida K."/>
            <person name="Sommer R.J."/>
        </authorList>
    </citation>
    <scope>NUCLEOTIDE SEQUENCE</scope>
    <source>
        <strain evidence="2">RS0144</strain>
    </source>
</reference>
<sequence>LFSFNWTVSKMSKERSPLSTPVKTAPIDTKHLDPHDLTVMEGAVRAIEAFMATENARDAQLNVRVGFDLVPPEGKDYDYKSSSNLAIDIDAVRNLPRARTDVLKRYEDNKNRLDAIRLEKQAKCPISTRSVTSSSSSNSITDLTPIDRQPAGGGDESQSSNSTAPSSPFYEGAKSALKDTST</sequence>
<gene>
    <name evidence="2" type="ORF">PENTCL1PPCAC_11138</name>
</gene>
<dbReference type="EMBL" id="BTSX01000003">
    <property type="protein sequence ID" value="GMS88963.1"/>
    <property type="molecule type" value="Genomic_DNA"/>
</dbReference>
<organism evidence="2 3">
    <name type="scientific">Pristionchus entomophagus</name>
    <dbReference type="NCBI Taxonomy" id="358040"/>
    <lineage>
        <taxon>Eukaryota</taxon>
        <taxon>Metazoa</taxon>
        <taxon>Ecdysozoa</taxon>
        <taxon>Nematoda</taxon>
        <taxon>Chromadorea</taxon>
        <taxon>Rhabditida</taxon>
        <taxon>Rhabditina</taxon>
        <taxon>Diplogasteromorpha</taxon>
        <taxon>Diplogasteroidea</taxon>
        <taxon>Neodiplogasteridae</taxon>
        <taxon>Pristionchus</taxon>
    </lineage>
</organism>
<evidence type="ECO:0000256" key="1">
    <source>
        <dbReference type="SAM" id="MobiDB-lite"/>
    </source>
</evidence>
<evidence type="ECO:0000313" key="2">
    <source>
        <dbReference type="EMBL" id="GMS88963.1"/>
    </source>
</evidence>
<name>A0AAV5T811_9BILA</name>
<dbReference type="Proteomes" id="UP001432027">
    <property type="component" value="Unassembled WGS sequence"/>
</dbReference>
<feature type="compositionally biased region" description="Low complexity" evidence="1">
    <location>
        <begin position="127"/>
        <end position="144"/>
    </location>
</feature>
<feature type="region of interest" description="Disordered" evidence="1">
    <location>
        <begin position="125"/>
        <end position="182"/>
    </location>
</feature>
<comment type="caution">
    <text evidence="2">The sequence shown here is derived from an EMBL/GenBank/DDBJ whole genome shotgun (WGS) entry which is preliminary data.</text>
</comment>
<feature type="non-terminal residue" evidence="2">
    <location>
        <position position="1"/>
    </location>
</feature>
<accession>A0AAV5T811</accession>
<evidence type="ECO:0000313" key="3">
    <source>
        <dbReference type="Proteomes" id="UP001432027"/>
    </source>
</evidence>
<dbReference type="AlphaFoldDB" id="A0AAV5T811"/>